<evidence type="ECO:0000259" key="12">
    <source>
        <dbReference type="Pfam" id="PF23539"/>
    </source>
</evidence>
<evidence type="ECO:0000256" key="1">
    <source>
        <dbReference type="ARBA" id="ARBA00000085"/>
    </source>
</evidence>
<keyword evidence="9" id="KW-1133">Transmembrane helix</keyword>
<protein>
    <recommendedName>
        <fullName evidence="2">histidine kinase</fullName>
        <ecNumber evidence="2">2.7.13.3</ecNumber>
    </recommendedName>
</protein>
<feature type="domain" description="Signal transduction histidine kinase subgroup 3 dimerisation and phosphoacceptor" evidence="11">
    <location>
        <begin position="184"/>
        <end position="249"/>
    </location>
</feature>
<dbReference type="SUPFAM" id="SSF55874">
    <property type="entry name" value="ATPase domain of HSP90 chaperone/DNA topoisomerase II/histidine kinase"/>
    <property type="match status" value="1"/>
</dbReference>
<feature type="transmembrane region" description="Helical" evidence="9">
    <location>
        <begin position="111"/>
        <end position="130"/>
    </location>
</feature>
<keyword evidence="7" id="KW-0067">ATP-binding</keyword>
<dbReference type="EMBL" id="JBHSBL010000028">
    <property type="protein sequence ID" value="MFC4071638.1"/>
    <property type="molecule type" value="Genomic_DNA"/>
</dbReference>
<dbReference type="GO" id="GO:0016301">
    <property type="term" value="F:kinase activity"/>
    <property type="evidence" value="ECO:0007669"/>
    <property type="project" value="UniProtKB-KW"/>
</dbReference>
<gene>
    <name evidence="13" type="ORF">ACFO0C_42440</name>
</gene>
<dbReference type="PANTHER" id="PTHR24421:SF10">
    <property type="entry name" value="NITRATE_NITRITE SENSOR PROTEIN NARQ"/>
    <property type="match status" value="1"/>
</dbReference>
<dbReference type="Proteomes" id="UP001595867">
    <property type="component" value="Unassembled WGS sequence"/>
</dbReference>
<evidence type="ECO:0000256" key="4">
    <source>
        <dbReference type="ARBA" id="ARBA00022679"/>
    </source>
</evidence>
<dbReference type="InterPro" id="IPR011712">
    <property type="entry name" value="Sig_transdc_His_kin_sub3_dim/P"/>
</dbReference>
<keyword evidence="8" id="KW-0902">Two-component regulatory system</keyword>
<keyword evidence="6 13" id="KW-0418">Kinase</keyword>
<keyword evidence="4" id="KW-0808">Transferase</keyword>
<keyword evidence="9" id="KW-0812">Transmembrane</keyword>
<dbReference type="Pfam" id="PF02518">
    <property type="entry name" value="HATPase_c"/>
    <property type="match status" value="1"/>
</dbReference>
<evidence type="ECO:0000259" key="10">
    <source>
        <dbReference type="Pfam" id="PF02518"/>
    </source>
</evidence>
<evidence type="ECO:0000313" key="14">
    <source>
        <dbReference type="Proteomes" id="UP001595867"/>
    </source>
</evidence>
<feature type="domain" description="Histidine kinase/HSP90-like ATPase" evidence="10">
    <location>
        <begin position="296"/>
        <end position="381"/>
    </location>
</feature>
<name>A0ABV8JAX4_9ACTN</name>
<evidence type="ECO:0000256" key="8">
    <source>
        <dbReference type="ARBA" id="ARBA00023012"/>
    </source>
</evidence>
<feature type="transmembrane region" description="Helical" evidence="9">
    <location>
        <begin position="66"/>
        <end position="99"/>
    </location>
</feature>
<dbReference type="EC" id="2.7.13.3" evidence="2"/>
<dbReference type="Gene3D" id="3.30.565.10">
    <property type="entry name" value="Histidine kinase-like ATPase, C-terminal domain"/>
    <property type="match status" value="1"/>
</dbReference>
<evidence type="ECO:0000256" key="3">
    <source>
        <dbReference type="ARBA" id="ARBA00022553"/>
    </source>
</evidence>
<dbReference type="InterPro" id="IPR003594">
    <property type="entry name" value="HATPase_dom"/>
</dbReference>
<dbReference type="InterPro" id="IPR036890">
    <property type="entry name" value="HATPase_C_sf"/>
</dbReference>
<comment type="catalytic activity">
    <reaction evidence="1">
        <text>ATP + protein L-histidine = ADP + protein N-phospho-L-histidine.</text>
        <dbReference type="EC" id="2.7.13.3"/>
    </reaction>
</comment>
<reference evidence="14" key="1">
    <citation type="journal article" date="2019" name="Int. J. Syst. Evol. Microbiol.">
        <title>The Global Catalogue of Microorganisms (GCM) 10K type strain sequencing project: providing services to taxonomists for standard genome sequencing and annotation.</title>
        <authorList>
            <consortium name="The Broad Institute Genomics Platform"/>
            <consortium name="The Broad Institute Genome Sequencing Center for Infectious Disease"/>
            <person name="Wu L."/>
            <person name="Ma J."/>
        </authorList>
    </citation>
    <scope>NUCLEOTIDE SEQUENCE [LARGE SCALE GENOMIC DNA]</scope>
    <source>
        <strain evidence="14">TBRC 5832</strain>
    </source>
</reference>
<evidence type="ECO:0000256" key="9">
    <source>
        <dbReference type="SAM" id="Phobius"/>
    </source>
</evidence>
<dbReference type="Pfam" id="PF23539">
    <property type="entry name" value="DUF7134"/>
    <property type="match status" value="1"/>
</dbReference>
<dbReference type="InterPro" id="IPR050482">
    <property type="entry name" value="Sensor_HK_TwoCompSys"/>
</dbReference>
<keyword evidence="3" id="KW-0597">Phosphoprotein</keyword>
<dbReference type="RefSeq" id="WP_378072508.1">
    <property type="nucleotide sequence ID" value="NZ_JBHSBL010000028.1"/>
</dbReference>
<keyword evidence="9" id="KW-0472">Membrane</keyword>
<evidence type="ECO:0000313" key="13">
    <source>
        <dbReference type="EMBL" id="MFC4071638.1"/>
    </source>
</evidence>
<sequence>MRQEVWLPPWLEQHRHRAWIGDVLLAAAQVVLVLKLQQPVVTGATVALAVFAAAAVLLRRRVPERILMVATGVAVLTMITETVAAGLFITLGVLTFSAAAYSPRRRPWRQAALVWGAIVITGSVMDFGSWWGPDQFGLFAWIFGGAGAGDSARMRRAYISEVTERARQAEQTREQEARRRVMDERLRIARELHDVVAHHIAVISVHAGAAGHALRDRPEEVWPVLDHIRGAADTVLDEIKSVISVLRDPNESDPTEPAPGLERLDDLLDGLRTTGFQVRRQEHGERRPLPAMVDLAAYRIVQEALTNAHRYGDGSALLDVTYRPGELEIQVTNRIVWPRPRRSGSGFGLLGMRERAAAAHGQVTAGPIPGGGFRVHAVLPALQGSLT</sequence>
<dbReference type="CDD" id="cd16917">
    <property type="entry name" value="HATPase_UhpB-NarQ-NarX-like"/>
    <property type="match status" value="1"/>
</dbReference>
<dbReference type="Gene3D" id="1.20.5.1930">
    <property type="match status" value="1"/>
</dbReference>
<feature type="domain" description="DUF7134" evidence="12">
    <location>
        <begin position="15"/>
        <end position="125"/>
    </location>
</feature>
<dbReference type="PANTHER" id="PTHR24421">
    <property type="entry name" value="NITRATE/NITRITE SENSOR PROTEIN NARX-RELATED"/>
    <property type="match status" value="1"/>
</dbReference>
<evidence type="ECO:0000256" key="5">
    <source>
        <dbReference type="ARBA" id="ARBA00022741"/>
    </source>
</evidence>
<accession>A0ABV8JAX4</accession>
<evidence type="ECO:0000256" key="7">
    <source>
        <dbReference type="ARBA" id="ARBA00022840"/>
    </source>
</evidence>
<keyword evidence="5" id="KW-0547">Nucleotide-binding</keyword>
<proteinExistence type="predicted"/>
<dbReference type="Pfam" id="PF07730">
    <property type="entry name" value="HisKA_3"/>
    <property type="match status" value="1"/>
</dbReference>
<organism evidence="13 14">
    <name type="scientific">Actinoplanes subglobosus</name>
    <dbReference type="NCBI Taxonomy" id="1547892"/>
    <lineage>
        <taxon>Bacteria</taxon>
        <taxon>Bacillati</taxon>
        <taxon>Actinomycetota</taxon>
        <taxon>Actinomycetes</taxon>
        <taxon>Micromonosporales</taxon>
        <taxon>Micromonosporaceae</taxon>
        <taxon>Actinoplanes</taxon>
    </lineage>
</organism>
<dbReference type="InterPro" id="IPR055558">
    <property type="entry name" value="DUF7134"/>
</dbReference>
<keyword evidence="14" id="KW-1185">Reference proteome</keyword>
<evidence type="ECO:0000259" key="11">
    <source>
        <dbReference type="Pfam" id="PF07730"/>
    </source>
</evidence>
<comment type="caution">
    <text evidence="13">The sequence shown here is derived from an EMBL/GenBank/DDBJ whole genome shotgun (WGS) entry which is preliminary data.</text>
</comment>
<feature type="transmembrane region" description="Helical" evidence="9">
    <location>
        <begin position="16"/>
        <end position="34"/>
    </location>
</feature>
<evidence type="ECO:0000256" key="2">
    <source>
        <dbReference type="ARBA" id="ARBA00012438"/>
    </source>
</evidence>
<evidence type="ECO:0000256" key="6">
    <source>
        <dbReference type="ARBA" id="ARBA00022777"/>
    </source>
</evidence>
<feature type="transmembrane region" description="Helical" evidence="9">
    <location>
        <begin position="41"/>
        <end position="60"/>
    </location>
</feature>